<sequence length="843" mass="91893">MTTNTSEKAFLILTIIFVLISGNVVLISAQSEKSAVSLRIEFSPPKIEQTEAEHEIGYVWFENKAENLITTSNDITIKLTSSNPEIVSVSDSVIIQAGQEFATFGVNTHGIKGQAKIFASYNDHSNFAEMSIGEQDFTENDLRLVINLAASEMNVDSQMPFSFYLINSEGKITQAPFDIPISMEYEEGLITVEVAEPTIKKGDSYAWGIIQTKDKVGNAFLRATSEKLGFDEAKEIKISSSLPSSLSVDIFPERVPSALKRDIEVLVTLIDSDGLPTLAQEDIKVEFFSDDVSINNQIDRKIKEESIKGIIKKGEFSYRFTPRLDFFKENQTITIGAATKGLGVATDTLETVKPITTNNPLAENKTLAVYALDRIPTKSQSVAVYQMGIMVDKEKEETENGDSTEENTEEKEQEFYPILINENYDSIGSEQRINMISSNDLILQISDLGRITASSSHGTAIIQTGQETGPVYLSSTIKGIGSASTTTEIINTLKQEQTTLFSPTGTNAISFDKTGRFDFFVMSLDQKGRPTLVENEIRYLITPINEILTIEKGKSFAHVNFQGNAIQTESETIAIKTIPIGESADADLEVTSNYAKNPTAQIAMSIPQKKLNSDGEYFGAIQLVDFNGNPIILGNDLQVKLATSELGIIEVQESAIISAGGSYVEFPISPVKDGDVKITATGKGIVGAESDVLVKTLVTKLKISVGSVSEPVTLEQPTQMKIYVDDEEDNSVGGATIRVVSADSTISPEVLTTGDDGSATIQFNAKKSPKMSLQILASAEGYTEDSKAVEFEVAQVVEETKTELPDWVIYGAIAGVIAIGGGIFAFLRNPKKKLQEDEDEIYD</sequence>
<keyword evidence="3" id="KW-1185">Reference proteome</keyword>
<dbReference type="EMBL" id="CP011097">
    <property type="protein sequence ID" value="AJZ75259.1"/>
    <property type="molecule type" value="Genomic_DNA"/>
</dbReference>
<dbReference type="GeneID" id="24875030"/>
<organism evidence="2 3">
    <name type="scientific">Candidatus Nitrosotenuis cloacae</name>
    <dbReference type="NCBI Taxonomy" id="1603555"/>
    <lineage>
        <taxon>Archaea</taxon>
        <taxon>Nitrososphaerota</taxon>
        <taxon>Candidatus Nitrosotenuis</taxon>
    </lineage>
</organism>
<evidence type="ECO:0000313" key="3">
    <source>
        <dbReference type="Proteomes" id="UP000266745"/>
    </source>
</evidence>
<dbReference type="KEGG" id="tah:SU86_001375"/>
<reference evidence="2 3" key="1">
    <citation type="journal article" date="2016" name="Sci. Rep.">
        <title>A novel ammonia-oxidizing archaeon from wastewater treatment plant: Its enrichment, physiological and genomic characteristics.</title>
        <authorList>
            <person name="Li Y."/>
            <person name="Ding K."/>
            <person name="Wen X."/>
            <person name="Zhang B."/>
            <person name="Shen B."/>
            <person name="Yang Y."/>
        </authorList>
    </citation>
    <scope>NUCLEOTIDE SEQUENCE [LARGE SCALE GENOMIC DNA]</scope>
    <source>
        <strain evidence="2 3">SAT1</strain>
    </source>
</reference>
<name>A0A3G1B0J3_9ARCH</name>
<keyword evidence="1" id="KW-1133">Transmembrane helix</keyword>
<evidence type="ECO:0000256" key="1">
    <source>
        <dbReference type="SAM" id="Phobius"/>
    </source>
</evidence>
<dbReference type="AlphaFoldDB" id="A0A3G1B0J3"/>
<keyword evidence="1" id="KW-0812">Transmembrane</keyword>
<dbReference type="STRING" id="1603555.SU86_001375"/>
<protein>
    <submittedName>
        <fullName evidence="2">Uncharacterized protein</fullName>
    </submittedName>
</protein>
<dbReference type="Proteomes" id="UP000266745">
    <property type="component" value="Chromosome"/>
</dbReference>
<dbReference type="RefSeq" id="WP_048187736.1">
    <property type="nucleotide sequence ID" value="NZ_CP011097.1"/>
</dbReference>
<evidence type="ECO:0000313" key="2">
    <source>
        <dbReference type="EMBL" id="AJZ75259.1"/>
    </source>
</evidence>
<proteinExistence type="predicted"/>
<dbReference type="OrthoDB" id="11964at2157"/>
<feature type="transmembrane region" description="Helical" evidence="1">
    <location>
        <begin position="807"/>
        <end position="827"/>
    </location>
</feature>
<gene>
    <name evidence="2" type="ORF">SU86_001375</name>
</gene>
<accession>A0A3G1B0J3</accession>
<keyword evidence="1" id="KW-0472">Membrane</keyword>